<dbReference type="OrthoDB" id="1888931at2759"/>
<comment type="similarity">
    <text evidence="2">Belongs to the short-chain dehydrogenases/reductases (SDR) family.</text>
</comment>
<dbReference type="GO" id="GO:0005737">
    <property type="term" value="C:cytoplasm"/>
    <property type="evidence" value="ECO:0007669"/>
    <property type="project" value="TreeGrafter"/>
</dbReference>
<reference evidence="15" key="1">
    <citation type="submission" date="2020-11" db="EMBL/GenBank/DDBJ databases">
        <authorList>
            <person name="Tran Van P."/>
        </authorList>
    </citation>
    <scope>NUCLEOTIDE SEQUENCE</scope>
</reference>
<dbReference type="EC" id="1.1.1.104" evidence="6"/>
<evidence type="ECO:0000256" key="10">
    <source>
        <dbReference type="ARBA" id="ARBA00042309"/>
    </source>
</evidence>
<accession>A0A7R8WQ80</accession>
<dbReference type="SUPFAM" id="SSF51735">
    <property type="entry name" value="NAD(P)-binding Rossmann-fold domains"/>
    <property type="match status" value="1"/>
</dbReference>
<organism evidence="15">
    <name type="scientific">Cyprideis torosa</name>
    <dbReference type="NCBI Taxonomy" id="163714"/>
    <lineage>
        <taxon>Eukaryota</taxon>
        <taxon>Metazoa</taxon>
        <taxon>Ecdysozoa</taxon>
        <taxon>Arthropoda</taxon>
        <taxon>Crustacea</taxon>
        <taxon>Oligostraca</taxon>
        <taxon>Ostracoda</taxon>
        <taxon>Podocopa</taxon>
        <taxon>Podocopida</taxon>
        <taxon>Cytherocopina</taxon>
        <taxon>Cytheroidea</taxon>
        <taxon>Cytherideidae</taxon>
        <taxon>Cyprideis</taxon>
    </lineage>
</organism>
<evidence type="ECO:0000256" key="4">
    <source>
        <dbReference type="ARBA" id="ARBA00023027"/>
    </source>
</evidence>
<evidence type="ECO:0000256" key="14">
    <source>
        <dbReference type="ARBA" id="ARBA00049550"/>
    </source>
</evidence>
<keyword evidence="3" id="KW-0560">Oxidoreductase</keyword>
<evidence type="ECO:0000256" key="7">
    <source>
        <dbReference type="ARBA" id="ARBA00038959"/>
    </source>
</evidence>
<dbReference type="AlphaFoldDB" id="A0A7R8WQ80"/>
<evidence type="ECO:0000256" key="13">
    <source>
        <dbReference type="ARBA" id="ARBA00043199"/>
    </source>
</evidence>
<evidence type="ECO:0000256" key="9">
    <source>
        <dbReference type="ARBA" id="ARBA00041727"/>
    </source>
</evidence>
<dbReference type="EC" id="1.1.1.30" evidence="7"/>
<dbReference type="InterPro" id="IPR002347">
    <property type="entry name" value="SDR_fam"/>
</dbReference>
<evidence type="ECO:0000256" key="5">
    <source>
        <dbReference type="ARBA" id="ARBA00034698"/>
    </source>
</evidence>
<evidence type="ECO:0000256" key="2">
    <source>
        <dbReference type="ARBA" id="ARBA00006484"/>
    </source>
</evidence>
<evidence type="ECO:0000256" key="8">
    <source>
        <dbReference type="ARBA" id="ARBA00039194"/>
    </source>
</evidence>
<name>A0A7R8WQ80_9CRUS</name>
<protein>
    <recommendedName>
        <fullName evidence="8">Dehydrogenase/reductase SDR family member 6</fullName>
        <ecNumber evidence="6">1.1.1.104</ecNumber>
        <ecNumber evidence="7">1.1.1.30</ecNumber>
    </recommendedName>
    <alternativeName>
        <fullName evidence="12">(R)-beta-hydroxybutyrate dehydrogenase</fullName>
    </alternativeName>
    <alternativeName>
        <fullName evidence="10">3-hydroxybutyrate dehydrogenase type 2</fullName>
    </alternativeName>
    <alternativeName>
        <fullName evidence="13">4-oxo-L-proline reductase</fullName>
    </alternativeName>
    <alternativeName>
        <fullName evidence="11">Oxidoreductase UCPA</fullName>
    </alternativeName>
    <alternativeName>
        <fullName evidence="9">Short chain dehydrogenase/reductase family 15C member 1</fullName>
    </alternativeName>
</protein>
<sequence>MELSGKVAVITAAAQGIGRATALKFAEAGALVYATDINEELVRDLQGHHGAGEIRSSKLDVRDL</sequence>
<dbReference type="PANTHER" id="PTHR43477">
    <property type="entry name" value="DIHYDROANTICAPSIN 7-DEHYDROGENASE"/>
    <property type="match status" value="1"/>
</dbReference>
<dbReference type="Gene3D" id="3.40.50.720">
    <property type="entry name" value="NAD(P)-binding Rossmann-like Domain"/>
    <property type="match status" value="1"/>
</dbReference>
<evidence type="ECO:0000256" key="12">
    <source>
        <dbReference type="ARBA" id="ARBA00043083"/>
    </source>
</evidence>
<dbReference type="GO" id="GO:0016617">
    <property type="term" value="F:4-oxoproline reductase activity"/>
    <property type="evidence" value="ECO:0007669"/>
    <property type="project" value="UniProtKB-EC"/>
</dbReference>
<evidence type="ECO:0000256" key="1">
    <source>
        <dbReference type="ARBA" id="ARBA00004924"/>
    </source>
</evidence>
<gene>
    <name evidence="15" type="ORF">CTOB1V02_LOCUS10902</name>
</gene>
<keyword evidence="4" id="KW-0520">NAD</keyword>
<dbReference type="GO" id="GO:0003858">
    <property type="term" value="F:3-hydroxybutyrate dehydrogenase activity"/>
    <property type="evidence" value="ECO:0007669"/>
    <property type="project" value="UniProtKB-EC"/>
</dbReference>
<evidence type="ECO:0000256" key="11">
    <source>
        <dbReference type="ARBA" id="ARBA00042565"/>
    </source>
</evidence>
<dbReference type="InterPro" id="IPR051122">
    <property type="entry name" value="SDR_DHRS6-like"/>
</dbReference>
<comment type="catalytic activity">
    <reaction evidence="14">
        <text>(R)-3-hydroxybutanoate + NAD(+) = acetoacetate + NADH + H(+)</text>
        <dbReference type="Rhea" id="RHEA:20521"/>
        <dbReference type="ChEBI" id="CHEBI:10983"/>
        <dbReference type="ChEBI" id="CHEBI:13705"/>
        <dbReference type="ChEBI" id="CHEBI:15378"/>
        <dbReference type="ChEBI" id="CHEBI:57540"/>
        <dbReference type="ChEBI" id="CHEBI:57945"/>
        <dbReference type="EC" id="1.1.1.30"/>
    </reaction>
</comment>
<evidence type="ECO:0000256" key="3">
    <source>
        <dbReference type="ARBA" id="ARBA00023002"/>
    </source>
</evidence>
<dbReference type="PANTHER" id="PTHR43477:SF4">
    <property type="entry name" value="DEHYDROGENASE_REDUCTASE SDR FAMILY MEMBER 6"/>
    <property type="match status" value="1"/>
</dbReference>
<proteinExistence type="inferred from homology"/>
<feature type="non-terminal residue" evidence="15">
    <location>
        <position position="1"/>
    </location>
</feature>
<dbReference type="InterPro" id="IPR036291">
    <property type="entry name" value="NAD(P)-bd_dom_sf"/>
</dbReference>
<comment type="pathway">
    <text evidence="1">Siderophore biosynthesis.</text>
</comment>
<dbReference type="EMBL" id="OB665606">
    <property type="protein sequence ID" value="CAD7233078.1"/>
    <property type="molecule type" value="Genomic_DNA"/>
</dbReference>
<dbReference type="Pfam" id="PF00106">
    <property type="entry name" value="adh_short"/>
    <property type="match status" value="1"/>
</dbReference>
<evidence type="ECO:0000256" key="6">
    <source>
        <dbReference type="ARBA" id="ARBA00038956"/>
    </source>
</evidence>
<evidence type="ECO:0000313" key="15">
    <source>
        <dbReference type="EMBL" id="CAD7233078.1"/>
    </source>
</evidence>
<comment type="pathway">
    <text evidence="5">Amino-acid metabolism.</text>
</comment>